<gene>
    <name evidence="6" type="ORF">ENW55_09295</name>
</gene>
<feature type="transmembrane region" description="Helical" evidence="4">
    <location>
        <begin position="122"/>
        <end position="140"/>
    </location>
</feature>
<sequence>MNFLAVVSHFITDFFVSFLNPLAPFFMRKFNIGVKEIALLITSISFFSSIFQIVFGMIASRLESLKRGLLASMLLTVGSMALVGFSRNIVVLLLLFLMAYFGNSAFHPIGAVMARGSSPYSLSIFVAAGTLGTALGPVFITQFVSRYDFEKLWIVSIVSVVTFLMLYMRQPEKVNASKVKDHTRFRDNLQGLRRIIVLWFVVTVRTLVITLSNTYGPIIASKRGLPLTFGGLLLTLGVGLGVATTMAGTWMSERFGNHITNLVSFAGMAIGVLILAQPVSALMLVVGYLLVNGCGYLTMSTNVAHAQQLMPENAALASSTVMGFAWACGVALRYLLILPFGENIMAQLIVLFVISIVMVPISVLKIERNHTVLNGRGGY</sequence>
<organism evidence="6">
    <name type="scientific">Pseudothermotoga hypogea</name>
    <dbReference type="NCBI Taxonomy" id="57487"/>
    <lineage>
        <taxon>Bacteria</taxon>
        <taxon>Thermotogati</taxon>
        <taxon>Thermotogota</taxon>
        <taxon>Thermotogae</taxon>
        <taxon>Thermotogales</taxon>
        <taxon>Thermotogaceae</taxon>
        <taxon>Pseudothermotoga</taxon>
    </lineage>
</organism>
<dbReference type="EMBL" id="DTKQ01000054">
    <property type="protein sequence ID" value="HGZ80160.1"/>
    <property type="molecule type" value="Genomic_DNA"/>
</dbReference>
<protein>
    <submittedName>
        <fullName evidence="6">MFS transporter</fullName>
    </submittedName>
</protein>
<feature type="transmembrane region" description="Helical" evidence="4">
    <location>
        <begin position="152"/>
        <end position="168"/>
    </location>
</feature>
<reference evidence="6" key="1">
    <citation type="journal article" date="2020" name="mSystems">
        <title>Genome- and Community-Level Interaction Insights into Carbon Utilization and Element Cycling Functions of Hydrothermarchaeota in Hydrothermal Sediment.</title>
        <authorList>
            <person name="Zhou Z."/>
            <person name="Liu Y."/>
            <person name="Xu W."/>
            <person name="Pan J."/>
            <person name="Luo Z.H."/>
            <person name="Li M."/>
        </authorList>
    </citation>
    <scope>NUCLEOTIDE SEQUENCE [LARGE SCALE GENOMIC DNA]</scope>
    <source>
        <strain evidence="6">SpSt-86</strain>
    </source>
</reference>
<dbReference type="PROSITE" id="PS50850">
    <property type="entry name" value="MFS"/>
    <property type="match status" value="1"/>
</dbReference>
<evidence type="ECO:0000256" key="3">
    <source>
        <dbReference type="ARBA" id="ARBA00023136"/>
    </source>
</evidence>
<dbReference type="PANTHER" id="PTHR43129">
    <property type="entry name" value="FOSMIDOMYCIN RESISTANCE PROTEIN"/>
    <property type="match status" value="1"/>
</dbReference>
<feature type="transmembrane region" description="Helical" evidence="4">
    <location>
        <begin position="6"/>
        <end position="26"/>
    </location>
</feature>
<dbReference type="InterPro" id="IPR036259">
    <property type="entry name" value="MFS_trans_sf"/>
</dbReference>
<feature type="transmembrane region" description="Helical" evidence="4">
    <location>
        <begin position="227"/>
        <end position="247"/>
    </location>
</feature>
<evidence type="ECO:0000256" key="2">
    <source>
        <dbReference type="ARBA" id="ARBA00022989"/>
    </source>
</evidence>
<evidence type="ECO:0000259" key="5">
    <source>
        <dbReference type="PROSITE" id="PS50850"/>
    </source>
</evidence>
<evidence type="ECO:0000256" key="4">
    <source>
        <dbReference type="SAM" id="Phobius"/>
    </source>
</evidence>
<comment type="caution">
    <text evidence="6">The sequence shown here is derived from an EMBL/GenBank/DDBJ whole genome shotgun (WGS) entry which is preliminary data.</text>
</comment>
<feature type="transmembrane region" description="Helical" evidence="4">
    <location>
        <begin position="316"/>
        <end position="338"/>
    </location>
</feature>
<dbReference type="GO" id="GO:0022857">
    <property type="term" value="F:transmembrane transporter activity"/>
    <property type="evidence" value="ECO:0007669"/>
    <property type="project" value="InterPro"/>
</dbReference>
<keyword evidence="3 4" id="KW-0472">Membrane</keyword>
<dbReference type="AlphaFoldDB" id="A0A832I9T1"/>
<keyword evidence="2 4" id="KW-1133">Transmembrane helix</keyword>
<dbReference type="InterPro" id="IPR020846">
    <property type="entry name" value="MFS_dom"/>
</dbReference>
<evidence type="ECO:0000256" key="1">
    <source>
        <dbReference type="ARBA" id="ARBA00022692"/>
    </source>
</evidence>
<dbReference type="Gene3D" id="1.20.1250.20">
    <property type="entry name" value="MFS general substrate transporter like domains"/>
    <property type="match status" value="1"/>
</dbReference>
<dbReference type="SUPFAM" id="SSF103473">
    <property type="entry name" value="MFS general substrate transporter"/>
    <property type="match status" value="1"/>
</dbReference>
<keyword evidence="1 4" id="KW-0812">Transmembrane</keyword>
<proteinExistence type="predicted"/>
<feature type="transmembrane region" description="Helical" evidence="4">
    <location>
        <begin position="344"/>
        <end position="364"/>
    </location>
</feature>
<feature type="transmembrane region" description="Helical" evidence="4">
    <location>
        <begin position="38"/>
        <end position="59"/>
    </location>
</feature>
<dbReference type="InterPro" id="IPR011701">
    <property type="entry name" value="MFS"/>
</dbReference>
<dbReference type="Pfam" id="PF07690">
    <property type="entry name" value="MFS_1"/>
    <property type="match status" value="1"/>
</dbReference>
<feature type="domain" description="Major facilitator superfamily (MFS) profile" evidence="5">
    <location>
        <begin position="1"/>
        <end position="370"/>
    </location>
</feature>
<name>A0A832I9T1_9THEM</name>
<dbReference type="GO" id="GO:0005886">
    <property type="term" value="C:plasma membrane"/>
    <property type="evidence" value="ECO:0007669"/>
    <property type="project" value="TreeGrafter"/>
</dbReference>
<feature type="transmembrane region" description="Helical" evidence="4">
    <location>
        <begin position="195"/>
        <end position="215"/>
    </location>
</feature>
<evidence type="ECO:0000313" key="6">
    <source>
        <dbReference type="EMBL" id="HGZ80160.1"/>
    </source>
</evidence>
<accession>A0A832I9T1</accession>
<dbReference type="PANTHER" id="PTHR43129:SF1">
    <property type="entry name" value="FOSMIDOMYCIN RESISTANCE PROTEIN"/>
    <property type="match status" value="1"/>
</dbReference>